<dbReference type="AlphaFoldDB" id="A0A6L6YQC2"/>
<sequence length="293" mass="33128">MKWFGIDYRYVIAAAGAVFILWYEGSAPVQEEPQAEQAKEKPQPTQSNIEALKGINDKLAELLKNHRDALEDGRADIKAPDGSRSVSVKLSYPERISQSFSAEEKKYFGTFLLGLTCVETPSYFDYDIDDVNYDFYDGEGTRFDSVKVQMKACRNFNAEVHKQNLDRDAWAASGRLIKSDPKRSLMIARSGTAVMPEIAEEEGYESTADGFKEDGTLLYTIKHLKEQADQFDEEAKYRIKNGSLNGVCLNSDFRDRLNEGFPGFEIRHVDKDGKPIVNVFISETECKKGRPDK</sequence>
<dbReference type="OrthoDB" id="9961197at2"/>
<gene>
    <name evidence="1" type="ORF">E5987_12490</name>
</gene>
<dbReference type="Proteomes" id="UP000472580">
    <property type="component" value="Unassembled WGS sequence"/>
</dbReference>
<keyword evidence="2" id="KW-1185">Reference proteome</keyword>
<name>A0A6L6YQC2_9BURK</name>
<dbReference type="RefSeq" id="WP_160336398.1">
    <property type="nucleotide sequence ID" value="NZ_CALPCR010000003.1"/>
</dbReference>
<proteinExistence type="predicted"/>
<organism evidence="1 2">
    <name type="scientific">Parasutterella muris</name>
    <dbReference type="NCBI Taxonomy" id="2565572"/>
    <lineage>
        <taxon>Bacteria</taxon>
        <taxon>Pseudomonadati</taxon>
        <taxon>Pseudomonadota</taxon>
        <taxon>Betaproteobacteria</taxon>
        <taxon>Burkholderiales</taxon>
        <taxon>Sutterellaceae</taxon>
        <taxon>Parasutterella</taxon>
    </lineage>
</organism>
<evidence type="ECO:0000313" key="1">
    <source>
        <dbReference type="EMBL" id="MVX57991.1"/>
    </source>
</evidence>
<reference evidence="1 2" key="1">
    <citation type="submission" date="2019-12" db="EMBL/GenBank/DDBJ databases">
        <title>Microbes associate with the intestines of laboratory mice.</title>
        <authorList>
            <person name="Navarre W."/>
            <person name="Wong E."/>
        </authorList>
    </citation>
    <scope>NUCLEOTIDE SEQUENCE [LARGE SCALE GENOMIC DNA]</scope>
    <source>
        <strain evidence="1 2">NM82_D38</strain>
    </source>
</reference>
<evidence type="ECO:0000313" key="2">
    <source>
        <dbReference type="Proteomes" id="UP000472580"/>
    </source>
</evidence>
<dbReference type="EMBL" id="WSRP01000076">
    <property type="protein sequence ID" value="MVX57991.1"/>
    <property type="molecule type" value="Genomic_DNA"/>
</dbReference>
<comment type="caution">
    <text evidence="1">The sequence shown here is derived from an EMBL/GenBank/DDBJ whole genome shotgun (WGS) entry which is preliminary data.</text>
</comment>
<protein>
    <submittedName>
        <fullName evidence="1">Uncharacterized protein</fullName>
    </submittedName>
</protein>
<accession>A0A6L6YQC2</accession>